<organism evidence="3">
    <name type="scientific">marine sediment metagenome</name>
    <dbReference type="NCBI Taxonomy" id="412755"/>
    <lineage>
        <taxon>unclassified sequences</taxon>
        <taxon>metagenomes</taxon>
        <taxon>ecological metagenomes</taxon>
    </lineage>
</organism>
<dbReference type="AlphaFoldDB" id="X0UYD4"/>
<sequence>IFRVFSTQYSKKSIKTIPVGIFSVFKRIVGSTIFFLCVLSFFGQEHFSEIFKPFFRIDIAIYMGVIISLGLFVWYKGMTGSTSSNLAIANSFQPVAGVMFAYIIVGEIPSRAQLFGGITIMTGVFIALITVIKTGQKKRLDDLSESRSFTDV</sequence>
<keyword evidence="1" id="KW-0472">Membrane</keyword>
<dbReference type="InterPro" id="IPR000620">
    <property type="entry name" value="EamA_dom"/>
</dbReference>
<feature type="non-terminal residue" evidence="3">
    <location>
        <position position="1"/>
    </location>
</feature>
<proteinExistence type="predicted"/>
<feature type="transmembrane region" description="Helical" evidence="1">
    <location>
        <begin position="112"/>
        <end position="132"/>
    </location>
</feature>
<dbReference type="SUPFAM" id="SSF103481">
    <property type="entry name" value="Multidrug resistance efflux transporter EmrE"/>
    <property type="match status" value="1"/>
</dbReference>
<evidence type="ECO:0000256" key="1">
    <source>
        <dbReference type="SAM" id="Phobius"/>
    </source>
</evidence>
<feature type="transmembrane region" description="Helical" evidence="1">
    <location>
        <begin position="87"/>
        <end position="106"/>
    </location>
</feature>
<keyword evidence="1" id="KW-1133">Transmembrane helix</keyword>
<name>X0UYD4_9ZZZZ</name>
<dbReference type="Pfam" id="PF00892">
    <property type="entry name" value="EamA"/>
    <property type="match status" value="1"/>
</dbReference>
<comment type="caution">
    <text evidence="3">The sequence shown here is derived from an EMBL/GenBank/DDBJ whole genome shotgun (WGS) entry which is preliminary data.</text>
</comment>
<dbReference type="GO" id="GO:0016020">
    <property type="term" value="C:membrane"/>
    <property type="evidence" value="ECO:0007669"/>
    <property type="project" value="InterPro"/>
</dbReference>
<gene>
    <name evidence="3" type="ORF">S01H1_29857</name>
</gene>
<dbReference type="EMBL" id="BARS01018346">
    <property type="protein sequence ID" value="GAF93440.1"/>
    <property type="molecule type" value="Genomic_DNA"/>
</dbReference>
<reference evidence="3" key="1">
    <citation type="journal article" date="2014" name="Front. Microbiol.">
        <title>High frequency of phylogenetically diverse reductive dehalogenase-homologous genes in deep subseafloor sedimentary metagenomes.</title>
        <authorList>
            <person name="Kawai M."/>
            <person name="Futagami T."/>
            <person name="Toyoda A."/>
            <person name="Takaki Y."/>
            <person name="Nishi S."/>
            <person name="Hori S."/>
            <person name="Arai W."/>
            <person name="Tsubouchi T."/>
            <person name="Morono Y."/>
            <person name="Uchiyama I."/>
            <person name="Ito T."/>
            <person name="Fujiyama A."/>
            <person name="Inagaki F."/>
            <person name="Takami H."/>
        </authorList>
    </citation>
    <scope>NUCLEOTIDE SEQUENCE</scope>
    <source>
        <strain evidence="3">Expedition CK06-06</strain>
    </source>
</reference>
<dbReference type="InterPro" id="IPR037185">
    <property type="entry name" value="EmrE-like"/>
</dbReference>
<protein>
    <recommendedName>
        <fullName evidence="2">EamA domain-containing protein</fullName>
    </recommendedName>
</protein>
<feature type="transmembrane region" description="Helical" evidence="1">
    <location>
        <begin position="54"/>
        <end position="75"/>
    </location>
</feature>
<evidence type="ECO:0000313" key="3">
    <source>
        <dbReference type="EMBL" id="GAF93440.1"/>
    </source>
</evidence>
<keyword evidence="1" id="KW-0812">Transmembrane</keyword>
<feature type="domain" description="EamA" evidence="2">
    <location>
        <begin position="5"/>
        <end position="128"/>
    </location>
</feature>
<feature type="transmembrane region" description="Helical" evidence="1">
    <location>
        <begin position="21"/>
        <end position="42"/>
    </location>
</feature>
<accession>X0UYD4</accession>
<evidence type="ECO:0000259" key="2">
    <source>
        <dbReference type="Pfam" id="PF00892"/>
    </source>
</evidence>